<feature type="compositionally biased region" description="Polar residues" evidence="1">
    <location>
        <begin position="151"/>
        <end position="164"/>
    </location>
</feature>
<feature type="compositionally biased region" description="Basic and acidic residues" evidence="1">
    <location>
        <begin position="187"/>
        <end position="197"/>
    </location>
</feature>
<organism evidence="2 3">
    <name type="scientific">Somion occarium</name>
    <dbReference type="NCBI Taxonomy" id="3059160"/>
    <lineage>
        <taxon>Eukaryota</taxon>
        <taxon>Fungi</taxon>
        <taxon>Dikarya</taxon>
        <taxon>Basidiomycota</taxon>
        <taxon>Agaricomycotina</taxon>
        <taxon>Agaricomycetes</taxon>
        <taxon>Polyporales</taxon>
        <taxon>Cerrenaceae</taxon>
        <taxon>Somion</taxon>
    </lineage>
</organism>
<evidence type="ECO:0000256" key="1">
    <source>
        <dbReference type="SAM" id="MobiDB-lite"/>
    </source>
</evidence>
<reference evidence="3" key="1">
    <citation type="submission" date="2024-04" db="EMBL/GenBank/DDBJ databases">
        <authorList>
            <person name="Shaw F."/>
            <person name="Minotto A."/>
        </authorList>
    </citation>
    <scope>NUCLEOTIDE SEQUENCE [LARGE SCALE GENOMIC DNA]</scope>
</reference>
<evidence type="ECO:0000313" key="3">
    <source>
        <dbReference type="Proteomes" id="UP001497453"/>
    </source>
</evidence>
<feature type="region of interest" description="Disordered" evidence="1">
    <location>
        <begin position="218"/>
        <end position="272"/>
    </location>
</feature>
<feature type="compositionally biased region" description="Polar residues" evidence="1">
    <location>
        <begin position="324"/>
        <end position="334"/>
    </location>
</feature>
<evidence type="ECO:0000313" key="2">
    <source>
        <dbReference type="EMBL" id="CAL1695897.1"/>
    </source>
</evidence>
<sequence>MSPTPIRSSTIQLVLRYISPPSGLDQPLPPYLLSKSLLQRHHFLNISPDDPQEYLCWPTSPEKSLMAMEFLESLPRPVDDDAPRNFPVHYTADDEYTYAHADLSTDGIAGPRLVFQWDEHDGWKFHDANIMPFPPNSQASLRAVIDSKDSILQSSGPKQTQDVNSYGFDSEPSESDDDDYWNAYGSHDMHDSSHDRSSLISDTVGTEDAYWARYSSVHGTADSTRPSPLPIHRRKPHPFDSLPTDPDSPHPLPVRIGSEDLSDDTSPLPLVAMPRTNINSRWDPASPQTLAQLLATISPRESAPHSPRPSSEYDSQPDFLSPPERSSGSDDSMTPSPPALGFVVDDDESPLLPKPVSLRIGVDASPDLKKDEEKVLHSGAADTDAALRQSLRGLYALYKIQNGKGSDEEVLSRAFLRIAEEVVAS</sequence>
<feature type="region of interest" description="Disordered" evidence="1">
    <location>
        <begin position="299"/>
        <end position="358"/>
    </location>
</feature>
<dbReference type="EMBL" id="OZ037944">
    <property type="protein sequence ID" value="CAL1695897.1"/>
    <property type="molecule type" value="Genomic_DNA"/>
</dbReference>
<feature type="compositionally biased region" description="Acidic residues" evidence="1">
    <location>
        <begin position="171"/>
        <end position="180"/>
    </location>
</feature>
<proteinExistence type="predicted"/>
<accession>A0ABP1CJQ3</accession>
<keyword evidence="3" id="KW-1185">Reference proteome</keyword>
<protein>
    <submittedName>
        <fullName evidence="2">Uncharacterized protein</fullName>
    </submittedName>
</protein>
<feature type="region of interest" description="Disordered" evidence="1">
    <location>
        <begin position="151"/>
        <end position="199"/>
    </location>
</feature>
<gene>
    <name evidence="2" type="ORF">GFSPODELE1_LOCUS939</name>
</gene>
<dbReference type="Proteomes" id="UP001497453">
    <property type="component" value="Chromosome 1"/>
</dbReference>
<name>A0ABP1CJQ3_9APHY</name>